<evidence type="ECO:0000313" key="3">
    <source>
        <dbReference type="Proteomes" id="UP000487268"/>
    </source>
</evidence>
<comment type="caution">
    <text evidence="2">The sequence shown here is derived from an EMBL/GenBank/DDBJ whole genome shotgun (WGS) entry which is preliminary data.</text>
</comment>
<dbReference type="RefSeq" id="WP_268890256.1">
    <property type="nucleotide sequence ID" value="NZ_WEGH01000001.1"/>
</dbReference>
<dbReference type="AlphaFoldDB" id="A0A7K0BMI8"/>
<gene>
    <name evidence="2" type="ORF">ACRB68_01090</name>
</gene>
<protein>
    <submittedName>
        <fullName evidence="2">Uncharacterized protein</fullName>
    </submittedName>
</protein>
<dbReference type="Proteomes" id="UP000487268">
    <property type="component" value="Unassembled WGS sequence"/>
</dbReference>
<evidence type="ECO:0000256" key="1">
    <source>
        <dbReference type="SAM" id="Phobius"/>
    </source>
</evidence>
<name>A0A7K0BMI8_9ACTN</name>
<dbReference type="EMBL" id="WEGH01000001">
    <property type="protein sequence ID" value="MQY02082.1"/>
    <property type="molecule type" value="Genomic_DNA"/>
</dbReference>
<accession>A0A7K0BMI8</accession>
<proteinExistence type="predicted"/>
<reference evidence="2 3" key="1">
    <citation type="submission" date="2019-10" db="EMBL/GenBank/DDBJ databases">
        <title>Actinomadura rubteroloni sp. nov. and Actinomadura macrotermitis sp. nov., isolated from the gut of fungus growing-termite Macrotermes natalensis.</title>
        <authorList>
            <person name="Benndorf R."/>
            <person name="Martin K."/>
            <person name="Kuefner M."/>
            <person name="De Beer W."/>
            <person name="Kaster A.-K."/>
            <person name="Vollmers J."/>
            <person name="Poulsen M."/>
            <person name="Beemelmanns C."/>
        </authorList>
    </citation>
    <scope>NUCLEOTIDE SEQUENCE [LARGE SCALE GENOMIC DNA]</scope>
    <source>
        <strain evidence="2 3">RB68</strain>
    </source>
</reference>
<organism evidence="2 3">
    <name type="scientific">Actinomadura macrotermitis</name>
    <dbReference type="NCBI Taxonomy" id="2585200"/>
    <lineage>
        <taxon>Bacteria</taxon>
        <taxon>Bacillati</taxon>
        <taxon>Actinomycetota</taxon>
        <taxon>Actinomycetes</taxon>
        <taxon>Streptosporangiales</taxon>
        <taxon>Thermomonosporaceae</taxon>
        <taxon>Actinomadura</taxon>
    </lineage>
</organism>
<evidence type="ECO:0000313" key="2">
    <source>
        <dbReference type="EMBL" id="MQY02082.1"/>
    </source>
</evidence>
<keyword evidence="1" id="KW-0472">Membrane</keyword>
<sequence>MSRRTYLRRLADIAARAAIRGAATAAGTSLVALLSWWITRH</sequence>
<keyword evidence="1" id="KW-1133">Transmembrane helix</keyword>
<keyword evidence="3" id="KW-1185">Reference proteome</keyword>
<feature type="transmembrane region" description="Helical" evidence="1">
    <location>
        <begin position="21"/>
        <end position="39"/>
    </location>
</feature>
<keyword evidence="1" id="KW-0812">Transmembrane</keyword>